<organism evidence="1 2">
    <name type="scientific">Candidatus Bilamarchaeum dharawalense</name>
    <dbReference type="NCBI Taxonomy" id="2885759"/>
    <lineage>
        <taxon>Archaea</taxon>
        <taxon>Candidatus Micrarchaeota</taxon>
        <taxon>Candidatus Micrarchaeia</taxon>
        <taxon>Candidatus Anstonellales</taxon>
        <taxon>Candidatus Bilamarchaeaceae</taxon>
        <taxon>Candidatus Bilamarchaeum</taxon>
    </lineage>
</organism>
<gene>
    <name evidence="1" type="ORF">LFW2832_00882</name>
</gene>
<dbReference type="AlphaFoldDB" id="A0A5E4LWS9"/>
<sequence length="151" mass="16886">MDFRFSTMPPERKQDMAALFDRWKKTGTGIDVLQEGLRILATPGRMERFRSLMADRSPRGSALLNITFTHALNYQAKGVLSTDDAQRVLDVIAEVRALVPEPATATKTVLERVVSTLFYGGQPQLPQDALSRQVTRVLLKVDPEAVQGRLF</sequence>
<dbReference type="Proteomes" id="UP000789941">
    <property type="component" value="Unassembled WGS sequence"/>
</dbReference>
<reference evidence="1 2" key="1">
    <citation type="submission" date="2019-08" db="EMBL/GenBank/DDBJ databases">
        <authorList>
            <person name="Vazquez-Campos X."/>
        </authorList>
    </citation>
    <scope>NUCLEOTIDE SEQUENCE [LARGE SCALE GENOMIC DNA]</scope>
    <source>
        <strain evidence="1">LFW-283_2</strain>
    </source>
</reference>
<evidence type="ECO:0000313" key="1">
    <source>
        <dbReference type="EMBL" id="VVC04326.1"/>
    </source>
</evidence>
<comment type="caution">
    <text evidence="1">The sequence shown here is derived from an EMBL/GenBank/DDBJ whole genome shotgun (WGS) entry which is preliminary data.</text>
</comment>
<protein>
    <submittedName>
        <fullName evidence="1">Uncharacterized protein</fullName>
    </submittedName>
</protein>
<evidence type="ECO:0000313" key="2">
    <source>
        <dbReference type="Proteomes" id="UP000789941"/>
    </source>
</evidence>
<proteinExistence type="predicted"/>
<dbReference type="EMBL" id="CABMJJ010000009">
    <property type="protein sequence ID" value="VVC04326.1"/>
    <property type="molecule type" value="Genomic_DNA"/>
</dbReference>
<name>A0A5E4LWS9_9ARCH</name>
<accession>A0A5E4LWS9</accession>